<gene>
    <name evidence="3" type="ORF">Pme01_08010</name>
</gene>
<keyword evidence="4" id="KW-1185">Reference proteome</keyword>
<accession>A0A8J3T7D0</accession>
<dbReference type="EMBL" id="BOON01000006">
    <property type="protein sequence ID" value="GII21204.1"/>
    <property type="molecule type" value="Genomic_DNA"/>
</dbReference>
<dbReference type="AlphaFoldDB" id="A0A8J3T7D0"/>
<comment type="caution">
    <text evidence="3">The sequence shown here is derived from an EMBL/GenBank/DDBJ whole genome shotgun (WGS) entry which is preliminary data.</text>
</comment>
<name>A0A8J3T7D0_9ACTN</name>
<evidence type="ECO:0000313" key="4">
    <source>
        <dbReference type="Proteomes" id="UP000599074"/>
    </source>
</evidence>
<dbReference type="GO" id="GO:0016757">
    <property type="term" value="F:glycosyltransferase activity"/>
    <property type="evidence" value="ECO:0007669"/>
    <property type="project" value="InterPro"/>
</dbReference>
<dbReference type="SUPFAM" id="SSF53756">
    <property type="entry name" value="UDP-Glycosyltransferase/glycogen phosphorylase"/>
    <property type="match status" value="1"/>
</dbReference>
<evidence type="ECO:0000256" key="1">
    <source>
        <dbReference type="ARBA" id="ARBA00022679"/>
    </source>
</evidence>
<evidence type="ECO:0000259" key="2">
    <source>
        <dbReference type="Pfam" id="PF00534"/>
    </source>
</evidence>
<dbReference type="PANTHER" id="PTHR12526">
    <property type="entry name" value="GLYCOSYLTRANSFERASE"/>
    <property type="match status" value="1"/>
</dbReference>
<dbReference type="Gene3D" id="3.40.50.2000">
    <property type="entry name" value="Glycogen Phosphorylase B"/>
    <property type="match status" value="1"/>
</dbReference>
<protein>
    <recommendedName>
        <fullName evidence="2">Glycosyl transferase family 1 domain-containing protein</fullName>
    </recommendedName>
</protein>
<dbReference type="InterPro" id="IPR001296">
    <property type="entry name" value="Glyco_trans_1"/>
</dbReference>
<proteinExistence type="predicted"/>
<organism evidence="3 4">
    <name type="scientific">Planosporangium mesophilum</name>
    <dbReference type="NCBI Taxonomy" id="689768"/>
    <lineage>
        <taxon>Bacteria</taxon>
        <taxon>Bacillati</taxon>
        <taxon>Actinomycetota</taxon>
        <taxon>Actinomycetes</taxon>
        <taxon>Micromonosporales</taxon>
        <taxon>Micromonosporaceae</taxon>
        <taxon>Planosporangium</taxon>
    </lineage>
</organism>
<feature type="domain" description="Glycosyl transferase family 1" evidence="2">
    <location>
        <begin position="215"/>
        <end position="369"/>
    </location>
</feature>
<dbReference type="Pfam" id="PF00534">
    <property type="entry name" value="Glycos_transf_1"/>
    <property type="match status" value="1"/>
</dbReference>
<sequence>MTANRATTTDVPRDRDAARRFRVLAVCGSFAPGFRGGGPIRSVARIVDTVSEHVDITLLTSDRDLGCRDPYPGLSGTWVNRDRTRVFYLNTGSLSQWLRLWRELRATPFDLLYVNSLWSPQFTQVPVLAVRLGLIRAGNVLVAPRGELSPGALALKSWKKRLFLKWWGPFLKRMGVIWHATADKEASEIRAVCPWAHIEINQNQVALPPEPLSPSGAYDGPPRLVFISRVSPKKNLDLVLQALNELSTRVELDIYGPLEDAAHWKHCEAIIRRLPASVRVRYRGEVSPEDVRRTFHDYDAFVFPTRGENFGHVIAESLSASCPVVCSDRTPWTEVLESGGGRVVRDLTAGALAAELERITAMTPDERLRARCRAGETYRSWRRKTPDRNILDLARQTLTSVAR</sequence>
<reference evidence="3" key="1">
    <citation type="submission" date="2021-01" db="EMBL/GenBank/DDBJ databases">
        <title>Whole genome shotgun sequence of Planosporangium mesophilum NBRC 109066.</title>
        <authorList>
            <person name="Komaki H."/>
            <person name="Tamura T."/>
        </authorList>
    </citation>
    <scope>NUCLEOTIDE SEQUENCE</scope>
    <source>
        <strain evidence="3">NBRC 109066</strain>
    </source>
</reference>
<keyword evidence="1" id="KW-0808">Transferase</keyword>
<evidence type="ECO:0000313" key="3">
    <source>
        <dbReference type="EMBL" id="GII21204.1"/>
    </source>
</evidence>
<dbReference type="Proteomes" id="UP000599074">
    <property type="component" value="Unassembled WGS sequence"/>
</dbReference>